<dbReference type="AlphaFoldDB" id="A0A518BZK1"/>
<organism evidence="9 10">
    <name type="scientific">Mucisphaera calidilacus</name>
    <dbReference type="NCBI Taxonomy" id="2527982"/>
    <lineage>
        <taxon>Bacteria</taxon>
        <taxon>Pseudomonadati</taxon>
        <taxon>Planctomycetota</taxon>
        <taxon>Phycisphaerae</taxon>
        <taxon>Phycisphaerales</taxon>
        <taxon>Phycisphaeraceae</taxon>
        <taxon>Mucisphaera</taxon>
    </lineage>
</organism>
<dbReference type="GO" id="GO:0032259">
    <property type="term" value="P:methylation"/>
    <property type="evidence" value="ECO:0007669"/>
    <property type="project" value="UniProtKB-KW"/>
</dbReference>
<dbReference type="GO" id="GO:0000287">
    <property type="term" value="F:magnesium ion binding"/>
    <property type="evidence" value="ECO:0007669"/>
    <property type="project" value="TreeGrafter"/>
</dbReference>
<dbReference type="SUPFAM" id="SSF51621">
    <property type="entry name" value="Phosphoenolpyruvate/pyruvate domain"/>
    <property type="match status" value="1"/>
</dbReference>
<feature type="binding site" evidence="7">
    <location>
        <position position="119"/>
    </location>
    <ligand>
        <name>3-methyl-2-oxobutanoate</name>
        <dbReference type="ChEBI" id="CHEBI:11851"/>
    </ligand>
</feature>
<keyword evidence="5 9" id="KW-0808">Transferase</keyword>
<dbReference type="RefSeq" id="WP_145446572.1">
    <property type="nucleotide sequence ID" value="NZ_CP036280.1"/>
</dbReference>
<dbReference type="InterPro" id="IPR015813">
    <property type="entry name" value="Pyrv/PenolPyrv_kinase-like_dom"/>
</dbReference>
<keyword evidence="10" id="KW-1185">Reference proteome</keyword>
<dbReference type="PIRSF" id="PIRSF000388">
    <property type="entry name" value="Pantoate_hydroxy_MeTrfase"/>
    <property type="match status" value="1"/>
</dbReference>
<dbReference type="OrthoDB" id="9781789at2"/>
<evidence type="ECO:0000256" key="7">
    <source>
        <dbReference type="PIRSR" id="PIRSR000388-2"/>
    </source>
</evidence>
<dbReference type="EC" id="2.1.2.11" evidence="3"/>
<feature type="binding site" evidence="7">
    <location>
        <begin position="50"/>
        <end position="51"/>
    </location>
    <ligand>
        <name>3-methyl-2-oxobutanoate</name>
        <dbReference type="ChEBI" id="CHEBI:11851"/>
    </ligand>
</feature>
<evidence type="ECO:0000256" key="3">
    <source>
        <dbReference type="ARBA" id="ARBA00012618"/>
    </source>
</evidence>
<dbReference type="PANTHER" id="PTHR20881">
    <property type="entry name" value="3-METHYL-2-OXOBUTANOATE HYDROXYMETHYLTRANSFERASE"/>
    <property type="match status" value="1"/>
</dbReference>
<keyword evidence="8" id="KW-0479">Metal-binding</keyword>
<evidence type="ECO:0000256" key="4">
    <source>
        <dbReference type="ARBA" id="ARBA00022655"/>
    </source>
</evidence>
<keyword evidence="8" id="KW-0460">Magnesium</keyword>
<sequence length="278" mass="30027">MPEPDNQRYTIRHLRHWAREGQTFPMLTCYSAPMAQWLWRGGIRTLLVGDTAAQTVLGHDSTLPANMPFMLEITRAVRRGAPNVCLMADMPFGSYQCGDDLAITNAAAFLKQGDADLVKLEVDDSCPPLVERMTRAGIPVVAHIGSRPQTYRSYGTPIVAGRTERVARILRDTATAMIQAGAVALLIEAVPDSVTRDIVEIAVQPDSGRPVPVIGCGAGPGCHGYVVVINDLLGLSDQQPSFATPLADIGQQIQHAAGKWHDLVTSDQYVKEGGPYGE</sequence>
<evidence type="ECO:0000313" key="10">
    <source>
        <dbReference type="Proteomes" id="UP000320386"/>
    </source>
</evidence>
<dbReference type="Pfam" id="PF02548">
    <property type="entry name" value="Pantoate_transf"/>
    <property type="match status" value="1"/>
</dbReference>
<proteinExistence type="inferred from homology"/>
<name>A0A518BZK1_9BACT</name>
<dbReference type="GO" id="GO:0003864">
    <property type="term" value="F:3-methyl-2-oxobutanoate hydroxymethyltransferase activity"/>
    <property type="evidence" value="ECO:0007669"/>
    <property type="project" value="UniProtKB-EC"/>
</dbReference>
<reference evidence="9 10" key="1">
    <citation type="submission" date="2019-02" db="EMBL/GenBank/DDBJ databases">
        <title>Deep-cultivation of Planctomycetes and their phenomic and genomic characterization uncovers novel biology.</title>
        <authorList>
            <person name="Wiegand S."/>
            <person name="Jogler M."/>
            <person name="Boedeker C."/>
            <person name="Pinto D."/>
            <person name="Vollmers J."/>
            <person name="Rivas-Marin E."/>
            <person name="Kohn T."/>
            <person name="Peeters S.H."/>
            <person name="Heuer A."/>
            <person name="Rast P."/>
            <person name="Oberbeckmann S."/>
            <person name="Bunk B."/>
            <person name="Jeske O."/>
            <person name="Meyerdierks A."/>
            <person name="Storesund J.E."/>
            <person name="Kallscheuer N."/>
            <person name="Luecker S."/>
            <person name="Lage O.M."/>
            <person name="Pohl T."/>
            <person name="Merkel B.J."/>
            <person name="Hornburger P."/>
            <person name="Mueller R.-W."/>
            <person name="Bruemmer F."/>
            <person name="Labrenz M."/>
            <person name="Spormann A.M."/>
            <person name="Op den Camp H."/>
            <person name="Overmann J."/>
            <person name="Amann R."/>
            <person name="Jetten M.S.M."/>
            <person name="Mascher T."/>
            <person name="Medema M.H."/>
            <person name="Devos D.P."/>
            <person name="Kaster A.-K."/>
            <person name="Ovreas L."/>
            <person name="Rohde M."/>
            <person name="Galperin M.Y."/>
            <person name="Jogler C."/>
        </authorList>
    </citation>
    <scope>NUCLEOTIDE SEQUENCE [LARGE SCALE GENOMIC DNA]</scope>
    <source>
        <strain evidence="9 10">Pan265</strain>
    </source>
</reference>
<dbReference type="Gene3D" id="3.20.20.60">
    <property type="entry name" value="Phosphoenolpyruvate-binding domains"/>
    <property type="match status" value="1"/>
</dbReference>
<feature type="binding site" evidence="8">
    <location>
        <position position="89"/>
    </location>
    <ligand>
        <name>Mg(2+)</name>
        <dbReference type="ChEBI" id="CHEBI:18420"/>
    </ligand>
</feature>
<gene>
    <name evidence="9" type="primary">panB</name>
    <name evidence="9" type="ORF">Pan265_22680</name>
</gene>
<dbReference type="EMBL" id="CP036280">
    <property type="protein sequence ID" value="QDU72403.1"/>
    <property type="molecule type" value="Genomic_DNA"/>
</dbReference>
<evidence type="ECO:0000313" key="9">
    <source>
        <dbReference type="EMBL" id="QDU72403.1"/>
    </source>
</evidence>
<accession>A0A518BZK1</accession>
<feature type="binding site" evidence="7">
    <location>
        <position position="89"/>
    </location>
    <ligand>
        <name>3-methyl-2-oxobutanoate</name>
        <dbReference type="ChEBI" id="CHEBI:11851"/>
    </ligand>
</feature>
<evidence type="ECO:0000256" key="6">
    <source>
        <dbReference type="PIRSR" id="PIRSR000388-1"/>
    </source>
</evidence>
<keyword evidence="9" id="KW-0489">Methyltransferase</keyword>
<comment type="cofactor">
    <cofactor evidence="8">
        <name>Mg(2+)</name>
        <dbReference type="ChEBI" id="CHEBI:18420"/>
    </cofactor>
    <text evidence="8">Binds 1 Mg(2+) ion per subunit.</text>
</comment>
<keyword evidence="4" id="KW-0566">Pantothenate biosynthesis</keyword>
<feature type="binding site" evidence="8">
    <location>
        <position position="121"/>
    </location>
    <ligand>
        <name>Mg(2+)</name>
        <dbReference type="ChEBI" id="CHEBI:18420"/>
    </ligand>
</feature>
<evidence type="ECO:0000256" key="2">
    <source>
        <dbReference type="ARBA" id="ARBA00011424"/>
    </source>
</evidence>
<evidence type="ECO:0000256" key="8">
    <source>
        <dbReference type="PIRSR" id="PIRSR000388-3"/>
    </source>
</evidence>
<evidence type="ECO:0000256" key="1">
    <source>
        <dbReference type="ARBA" id="ARBA00008676"/>
    </source>
</evidence>
<protein>
    <recommendedName>
        <fullName evidence="3">3-methyl-2-oxobutanoate hydroxymethyltransferase</fullName>
        <ecNumber evidence="3">2.1.2.11</ecNumber>
    </recommendedName>
</protein>
<dbReference type="Proteomes" id="UP000320386">
    <property type="component" value="Chromosome"/>
</dbReference>
<dbReference type="GO" id="GO:0008168">
    <property type="term" value="F:methyltransferase activity"/>
    <property type="evidence" value="ECO:0007669"/>
    <property type="project" value="UniProtKB-KW"/>
</dbReference>
<dbReference type="InterPro" id="IPR003700">
    <property type="entry name" value="Pantoate_hydroxy_MeTrfase"/>
</dbReference>
<evidence type="ECO:0000256" key="5">
    <source>
        <dbReference type="ARBA" id="ARBA00022679"/>
    </source>
</evidence>
<dbReference type="KEGG" id="mcad:Pan265_22680"/>
<feature type="active site" description="Proton acceptor" evidence="6">
    <location>
        <position position="188"/>
    </location>
</feature>
<dbReference type="GO" id="GO:0005737">
    <property type="term" value="C:cytoplasm"/>
    <property type="evidence" value="ECO:0007669"/>
    <property type="project" value="TreeGrafter"/>
</dbReference>
<dbReference type="InterPro" id="IPR040442">
    <property type="entry name" value="Pyrv_kinase-like_dom_sf"/>
</dbReference>
<comment type="subunit">
    <text evidence="2">Homodecamer; pentamer of dimers.</text>
</comment>
<feature type="binding site" evidence="8">
    <location>
        <position position="50"/>
    </location>
    <ligand>
        <name>Mg(2+)</name>
        <dbReference type="ChEBI" id="CHEBI:18420"/>
    </ligand>
</feature>
<comment type="similarity">
    <text evidence="1">Belongs to the PanB family.</text>
</comment>
<dbReference type="PANTHER" id="PTHR20881:SF0">
    <property type="entry name" value="3-METHYL-2-OXOBUTANOATE HYDROXYMETHYLTRANSFERASE"/>
    <property type="match status" value="1"/>
</dbReference>
<dbReference type="GO" id="GO:0015940">
    <property type="term" value="P:pantothenate biosynthetic process"/>
    <property type="evidence" value="ECO:0007669"/>
    <property type="project" value="UniProtKB-KW"/>
</dbReference>